<feature type="region of interest" description="Disordered" evidence="3">
    <location>
        <begin position="1"/>
        <end position="55"/>
    </location>
</feature>
<evidence type="ECO:0000256" key="3">
    <source>
        <dbReference type="SAM" id="MobiDB-lite"/>
    </source>
</evidence>
<dbReference type="HAMAP" id="MF_01384">
    <property type="entry name" value="UreD"/>
    <property type="match status" value="1"/>
</dbReference>
<comment type="function">
    <text evidence="2">Required for maturation of urease via the functional incorporation of the urease nickel metallocenter.</text>
</comment>
<sequence length="312" mass="32776">MKADARPPTAAQSPAVNLTPNTSGETHGRRSTKAGMLDTSGTSHAVPDADDLAPAHPAGIRATARLRATHNGHATTVPLLHNDGPFHLRRLRSHRERARICLLGAMSAPLGGDRLALDITAEAHTRLEVTTAAATIALRGPTPDPATYDVRLTVGDHASLHWLPQPLISTQGSTVHQTYRVELAGTSQLLLREEQLLGRIAEPPGHLSTRLTVRRDGRPILDQHTAYGAPAPAWDSPAVLGSHRATGQLLIVSPGMDPPATPVLLGDPTQGHCVLAPLADSPALLATAVAATPAQLRRLLDEALACVSGTQT</sequence>
<evidence type="ECO:0000313" key="4">
    <source>
        <dbReference type="EMBL" id="GAA2462776.1"/>
    </source>
</evidence>
<keyword evidence="2" id="KW-0963">Cytoplasm</keyword>
<keyword evidence="2" id="KW-0996">Nickel insertion</keyword>
<feature type="compositionally biased region" description="Polar residues" evidence="3">
    <location>
        <begin position="10"/>
        <end position="25"/>
    </location>
</feature>
<dbReference type="Proteomes" id="UP001501638">
    <property type="component" value="Unassembled WGS sequence"/>
</dbReference>
<dbReference type="InterPro" id="IPR002669">
    <property type="entry name" value="UreD"/>
</dbReference>
<name>A0ABP5XRM4_9ACTN</name>
<gene>
    <name evidence="2" type="primary">ureD</name>
    <name evidence="4" type="ORF">GCM10010405_53890</name>
</gene>
<organism evidence="4 5">
    <name type="scientific">Streptomyces macrosporus</name>
    <dbReference type="NCBI Taxonomy" id="44032"/>
    <lineage>
        <taxon>Bacteria</taxon>
        <taxon>Bacillati</taxon>
        <taxon>Actinomycetota</taxon>
        <taxon>Actinomycetes</taxon>
        <taxon>Kitasatosporales</taxon>
        <taxon>Streptomycetaceae</taxon>
        <taxon>Streptomyces</taxon>
    </lineage>
</organism>
<evidence type="ECO:0000256" key="1">
    <source>
        <dbReference type="ARBA" id="ARBA00023186"/>
    </source>
</evidence>
<evidence type="ECO:0000256" key="2">
    <source>
        <dbReference type="HAMAP-Rule" id="MF_01384"/>
    </source>
</evidence>
<comment type="subunit">
    <text evidence="2">UreD, UreF and UreG form a complex that acts as a GTP-hydrolysis-dependent molecular chaperone, activating the urease apoprotein by helping to assemble the nickel containing metallocenter of UreC. The UreE protein probably delivers the nickel.</text>
</comment>
<keyword evidence="1 2" id="KW-0143">Chaperone</keyword>
<keyword evidence="5" id="KW-1185">Reference proteome</keyword>
<comment type="caution">
    <text evidence="4">The sequence shown here is derived from an EMBL/GenBank/DDBJ whole genome shotgun (WGS) entry which is preliminary data.</text>
</comment>
<reference evidence="5" key="1">
    <citation type="journal article" date="2019" name="Int. J. Syst. Evol. Microbiol.">
        <title>The Global Catalogue of Microorganisms (GCM) 10K type strain sequencing project: providing services to taxonomists for standard genome sequencing and annotation.</title>
        <authorList>
            <consortium name="The Broad Institute Genomics Platform"/>
            <consortium name="The Broad Institute Genome Sequencing Center for Infectious Disease"/>
            <person name="Wu L."/>
            <person name="Ma J."/>
        </authorList>
    </citation>
    <scope>NUCLEOTIDE SEQUENCE [LARGE SCALE GENOMIC DNA]</scope>
    <source>
        <strain evidence="5">JCM 6305</strain>
    </source>
</reference>
<dbReference type="Pfam" id="PF01774">
    <property type="entry name" value="UreD"/>
    <property type="match status" value="1"/>
</dbReference>
<protein>
    <recommendedName>
        <fullName evidence="2">Urease accessory protein UreD</fullName>
    </recommendedName>
</protein>
<accession>A0ABP5XRM4</accession>
<proteinExistence type="inferred from homology"/>
<dbReference type="EMBL" id="BAAASZ010000042">
    <property type="protein sequence ID" value="GAA2462776.1"/>
    <property type="molecule type" value="Genomic_DNA"/>
</dbReference>
<comment type="subcellular location">
    <subcellularLocation>
        <location evidence="2">Cytoplasm</location>
    </subcellularLocation>
</comment>
<evidence type="ECO:0000313" key="5">
    <source>
        <dbReference type="Proteomes" id="UP001501638"/>
    </source>
</evidence>
<comment type="similarity">
    <text evidence="2">Belongs to the UreD family.</text>
</comment>